<dbReference type="EMBL" id="MFDT01000031">
    <property type="protein sequence ID" value="OGE64842.1"/>
    <property type="molecule type" value="Genomic_DNA"/>
</dbReference>
<comment type="caution">
    <text evidence="2">The sequence shown here is derived from an EMBL/GenBank/DDBJ whole genome shotgun (WGS) entry which is preliminary data.</text>
</comment>
<evidence type="ECO:0000313" key="3">
    <source>
        <dbReference type="Proteomes" id="UP000178859"/>
    </source>
</evidence>
<protein>
    <submittedName>
        <fullName evidence="2">Uncharacterized protein</fullName>
    </submittedName>
</protein>
<gene>
    <name evidence="2" type="ORF">A3I48_04375</name>
</gene>
<dbReference type="AlphaFoldDB" id="A0A1F5MHK7"/>
<evidence type="ECO:0000313" key="2">
    <source>
        <dbReference type="EMBL" id="OGE64842.1"/>
    </source>
</evidence>
<reference evidence="2 3" key="1">
    <citation type="journal article" date="2016" name="Nat. Commun.">
        <title>Thousands of microbial genomes shed light on interconnected biogeochemical processes in an aquifer system.</title>
        <authorList>
            <person name="Anantharaman K."/>
            <person name="Brown C.T."/>
            <person name="Hug L.A."/>
            <person name="Sharon I."/>
            <person name="Castelle C.J."/>
            <person name="Probst A.J."/>
            <person name="Thomas B.C."/>
            <person name="Singh A."/>
            <person name="Wilkins M.J."/>
            <person name="Karaoz U."/>
            <person name="Brodie E.L."/>
            <person name="Williams K.H."/>
            <person name="Hubbard S.S."/>
            <person name="Banfield J.F."/>
        </authorList>
    </citation>
    <scope>NUCLEOTIDE SEQUENCE [LARGE SCALE GENOMIC DNA]</scope>
</reference>
<feature type="region of interest" description="Disordered" evidence="1">
    <location>
        <begin position="26"/>
        <end position="50"/>
    </location>
</feature>
<proteinExistence type="predicted"/>
<sequence>MTTAELSISRRDFLLPFAKKARIHPAQKIVRRPETNPPQPPSSNRNDHRRITRGTFVKGGIAAALGFTAVGAILRPWEQLSSGDEFVTPEIARLGYELQDWKLQDGRKMADLFPEVKLTAKLLQGQLDPKTLLPQFKAPINLHASTKDGNIGMLTIKPNFDHNDPRKIEIHTAKDSYSGNWLTGCTVQLQLAPNILASEERLYVAVKEISQLLYLSAYMGLYIDLLRKGGTTQLEIKNPTNIPTTSLEEIINFGDALTRFEIQKFGYSSLSDFIDVGSRLQTIPIGTTQKFDLQRRGRFASNLDWPLLEQTDADFLRSKGLLKETGNITTWVKPFAIDEEFFKLFVDYTRPIRPALIRPMPATR</sequence>
<evidence type="ECO:0000256" key="1">
    <source>
        <dbReference type="SAM" id="MobiDB-lite"/>
    </source>
</evidence>
<accession>A0A1F5MHK7</accession>
<organism evidence="2 3">
    <name type="scientific">Candidatus Daviesbacteria bacterium RIFCSPLOWO2_02_FULL_36_7</name>
    <dbReference type="NCBI Taxonomy" id="1797792"/>
    <lineage>
        <taxon>Bacteria</taxon>
        <taxon>Candidatus Daviesiibacteriota</taxon>
    </lineage>
</organism>
<dbReference type="Proteomes" id="UP000178859">
    <property type="component" value="Unassembled WGS sequence"/>
</dbReference>
<name>A0A1F5MHK7_9BACT</name>